<evidence type="ECO:0000313" key="2">
    <source>
        <dbReference type="Proteomes" id="UP000593577"/>
    </source>
</evidence>
<name>A0A7J8XH28_GOSAI</name>
<comment type="caution">
    <text evidence="1">The sequence shown here is derived from an EMBL/GenBank/DDBJ whole genome shotgun (WGS) entry which is preliminary data.</text>
</comment>
<proteinExistence type="predicted"/>
<organism evidence="1 2">
    <name type="scientific">Gossypium aridum</name>
    <name type="common">American cotton</name>
    <name type="synonym">Erioxylum aridum</name>
    <dbReference type="NCBI Taxonomy" id="34290"/>
    <lineage>
        <taxon>Eukaryota</taxon>
        <taxon>Viridiplantae</taxon>
        <taxon>Streptophyta</taxon>
        <taxon>Embryophyta</taxon>
        <taxon>Tracheophyta</taxon>
        <taxon>Spermatophyta</taxon>
        <taxon>Magnoliopsida</taxon>
        <taxon>eudicotyledons</taxon>
        <taxon>Gunneridae</taxon>
        <taxon>Pentapetalae</taxon>
        <taxon>rosids</taxon>
        <taxon>malvids</taxon>
        <taxon>Malvales</taxon>
        <taxon>Malvaceae</taxon>
        <taxon>Malvoideae</taxon>
        <taxon>Gossypium</taxon>
    </lineage>
</organism>
<keyword evidence="2" id="KW-1185">Reference proteome</keyword>
<gene>
    <name evidence="1" type="ORF">Goari_014175</name>
</gene>
<dbReference type="Proteomes" id="UP000593577">
    <property type="component" value="Unassembled WGS sequence"/>
</dbReference>
<dbReference type="AlphaFoldDB" id="A0A7J8XH28"/>
<protein>
    <submittedName>
        <fullName evidence="1">Uncharacterized protein</fullName>
    </submittedName>
</protein>
<reference evidence="1 2" key="1">
    <citation type="journal article" date="2019" name="Genome Biol. Evol.">
        <title>Insights into the evolution of the New World diploid cottons (Gossypium, subgenus Houzingenia) based on genome sequencing.</title>
        <authorList>
            <person name="Grover C.E."/>
            <person name="Arick M.A. 2nd"/>
            <person name="Thrash A."/>
            <person name="Conover J.L."/>
            <person name="Sanders W.S."/>
            <person name="Peterson D.G."/>
            <person name="Frelichowski J.E."/>
            <person name="Scheffler J.A."/>
            <person name="Scheffler B.E."/>
            <person name="Wendel J.F."/>
        </authorList>
    </citation>
    <scope>NUCLEOTIDE SEQUENCE [LARGE SCALE GENOMIC DNA]</scope>
    <source>
        <strain evidence="1">185</strain>
        <tissue evidence="1">Leaf</tissue>
    </source>
</reference>
<evidence type="ECO:0000313" key="1">
    <source>
        <dbReference type="EMBL" id="MBA0686577.1"/>
    </source>
</evidence>
<feature type="non-terminal residue" evidence="1">
    <location>
        <position position="19"/>
    </location>
</feature>
<accession>A0A7J8XH28</accession>
<dbReference type="EMBL" id="JABFAA010000007">
    <property type="protein sequence ID" value="MBA0686577.1"/>
    <property type="molecule type" value="Genomic_DNA"/>
</dbReference>
<sequence>MDAKLMFLWTRLISQLHNH</sequence>